<keyword evidence="1 6" id="KW-0238">DNA-binding</keyword>
<feature type="domain" description="HTH cro/C1-type" evidence="2">
    <location>
        <begin position="10"/>
        <end position="64"/>
    </location>
</feature>
<evidence type="ECO:0000313" key="4">
    <source>
        <dbReference type="EMBL" id="SUM56598.1"/>
    </source>
</evidence>
<dbReference type="EMBL" id="UHDT01000002">
    <property type="protein sequence ID" value="SUN02121.1"/>
    <property type="molecule type" value="Genomic_DNA"/>
</dbReference>
<dbReference type="PROSITE" id="PS50943">
    <property type="entry name" value="HTH_CROC1"/>
    <property type="match status" value="1"/>
</dbReference>
<evidence type="ECO:0000313" key="6">
    <source>
        <dbReference type="EMBL" id="SUN02121.1"/>
    </source>
</evidence>
<dbReference type="STRING" id="569857.TP70_06495"/>
<name>A0A0D6XQE0_9STAP</name>
<proteinExistence type="predicted"/>
<evidence type="ECO:0000256" key="1">
    <source>
        <dbReference type="ARBA" id="ARBA00023125"/>
    </source>
</evidence>
<dbReference type="CDD" id="cd00093">
    <property type="entry name" value="HTH_XRE"/>
    <property type="match status" value="1"/>
</dbReference>
<keyword evidence="10" id="KW-1185">Reference proteome</keyword>
<evidence type="ECO:0000313" key="8">
    <source>
        <dbReference type="EMBL" id="SUN02143.1"/>
    </source>
</evidence>
<gene>
    <name evidence="6" type="primary">hipB_4</name>
    <name evidence="4" type="synonym">hipB_1</name>
    <name evidence="5" type="synonym">hipB_3</name>
    <name evidence="7" type="synonym">hipB_5</name>
    <name evidence="8" type="synonym">hipB_6</name>
    <name evidence="9" type="synonym">hipB_7</name>
    <name evidence="4" type="ORF">NCTC13832_00252</name>
    <name evidence="5" type="ORF">NCTC13832_02356</name>
    <name evidence="6" type="ORF">NCTC13832_02369</name>
    <name evidence="7" type="ORF">NCTC13832_02378</name>
    <name evidence="8" type="ORF">NCTC13832_02391</name>
    <name evidence="9" type="ORF">NCTC13832_02404</name>
    <name evidence="3" type="ORF">TP70_06495</name>
</gene>
<dbReference type="EMBL" id="UHDT01000001">
    <property type="protein sequence ID" value="SUM56598.1"/>
    <property type="molecule type" value="Genomic_DNA"/>
</dbReference>
<evidence type="ECO:0000313" key="7">
    <source>
        <dbReference type="EMBL" id="SUN02130.1"/>
    </source>
</evidence>
<evidence type="ECO:0000259" key="2">
    <source>
        <dbReference type="PROSITE" id="PS50943"/>
    </source>
</evidence>
<dbReference type="PANTHER" id="PTHR46558">
    <property type="entry name" value="TRACRIPTIONAL REGULATORY PROTEIN-RELATED-RELATED"/>
    <property type="match status" value="1"/>
</dbReference>
<dbReference type="RefSeq" id="WP_044360465.1">
    <property type="nucleotide sequence ID" value="NZ_JXWY01000038.1"/>
</dbReference>
<dbReference type="Proteomes" id="UP000254100">
    <property type="component" value="Unassembled WGS sequence"/>
</dbReference>
<evidence type="ECO:0000313" key="5">
    <source>
        <dbReference type="EMBL" id="SUN02108.1"/>
    </source>
</evidence>
<dbReference type="InterPro" id="IPR010982">
    <property type="entry name" value="Lambda_DNA-bd_dom_sf"/>
</dbReference>
<evidence type="ECO:0000313" key="9">
    <source>
        <dbReference type="EMBL" id="SUN02156.1"/>
    </source>
</evidence>
<reference evidence="3 10" key="1">
    <citation type="submission" date="2015-01" db="EMBL/GenBank/DDBJ databases">
        <authorList>
            <person name="Guo J."/>
        </authorList>
    </citation>
    <scope>NUCLEOTIDE SEQUENCE [LARGE SCALE GENOMIC DNA]</scope>
    <source>
        <strain evidence="3 10">DSM 22147</strain>
    </source>
</reference>
<evidence type="ECO:0000313" key="10">
    <source>
        <dbReference type="Proteomes" id="UP000032366"/>
    </source>
</evidence>
<dbReference type="Proteomes" id="UP000032366">
    <property type="component" value="Unassembled WGS sequence"/>
</dbReference>
<dbReference type="PANTHER" id="PTHR46558:SF4">
    <property type="entry name" value="DNA-BIDING PHAGE PROTEIN"/>
    <property type="match status" value="1"/>
</dbReference>
<dbReference type="InterPro" id="IPR001387">
    <property type="entry name" value="Cro/C1-type_HTH"/>
</dbReference>
<dbReference type="EMBL" id="UHDT01000002">
    <property type="protein sequence ID" value="SUN02108.1"/>
    <property type="molecule type" value="Genomic_DNA"/>
</dbReference>
<dbReference type="SUPFAM" id="SSF47413">
    <property type="entry name" value="lambda repressor-like DNA-binding domains"/>
    <property type="match status" value="1"/>
</dbReference>
<evidence type="ECO:0000313" key="3">
    <source>
        <dbReference type="EMBL" id="KIX90660.1"/>
    </source>
</evidence>
<dbReference type="EMBL" id="JXWY01000038">
    <property type="protein sequence ID" value="KIX90660.1"/>
    <property type="molecule type" value="Genomic_DNA"/>
</dbReference>
<evidence type="ECO:0000313" key="11">
    <source>
        <dbReference type="Proteomes" id="UP000254100"/>
    </source>
</evidence>
<dbReference type="EMBL" id="UHDT01000003">
    <property type="protein sequence ID" value="SUN02130.1"/>
    <property type="molecule type" value="Genomic_DNA"/>
</dbReference>
<dbReference type="AlphaFoldDB" id="A0A0D6XQE0"/>
<dbReference type="EMBL" id="UHDT01000003">
    <property type="protein sequence ID" value="SUN02156.1"/>
    <property type="molecule type" value="Genomic_DNA"/>
</dbReference>
<organism evidence="6 11">
    <name type="scientific">Staphylococcus microti</name>
    <dbReference type="NCBI Taxonomy" id="569857"/>
    <lineage>
        <taxon>Bacteria</taxon>
        <taxon>Bacillati</taxon>
        <taxon>Bacillota</taxon>
        <taxon>Bacilli</taxon>
        <taxon>Bacillales</taxon>
        <taxon>Staphylococcaceae</taxon>
        <taxon>Staphylococcus</taxon>
    </lineage>
</organism>
<dbReference type="Pfam" id="PF01381">
    <property type="entry name" value="HTH_3"/>
    <property type="match status" value="1"/>
</dbReference>
<reference evidence="6 11" key="2">
    <citation type="submission" date="2018-06" db="EMBL/GenBank/DDBJ databases">
        <authorList>
            <consortium name="Pathogen Informatics"/>
            <person name="Doyle S."/>
        </authorList>
    </citation>
    <scope>NUCLEOTIDE SEQUENCE [LARGE SCALE GENOMIC DNA]</scope>
    <source>
        <strain evidence="6 11">NCTC13832</strain>
    </source>
</reference>
<protein>
    <submittedName>
        <fullName evidence="6">Phage DNA-binding protein</fullName>
    </submittedName>
    <submittedName>
        <fullName evidence="3">Transcriptional regulator</fullName>
    </submittedName>
</protein>
<sequence>MRSAKTSLKLDEWRKRKGYTQISFAKKLGVSPSTYNIWENNPEMIKPKDAFKIAESLEVSIDEIIFLKEQSYFKYVLIEELNDRATTTK</sequence>
<accession>A0A0D6XQE0</accession>
<dbReference type="SMART" id="SM00530">
    <property type="entry name" value="HTH_XRE"/>
    <property type="match status" value="1"/>
</dbReference>
<dbReference type="EMBL" id="UHDT01000003">
    <property type="protein sequence ID" value="SUN02143.1"/>
    <property type="molecule type" value="Genomic_DNA"/>
</dbReference>
<dbReference type="Gene3D" id="1.10.260.40">
    <property type="entry name" value="lambda repressor-like DNA-binding domains"/>
    <property type="match status" value="1"/>
</dbReference>
<dbReference type="OrthoDB" id="8115576at2"/>
<dbReference type="GO" id="GO:0003677">
    <property type="term" value="F:DNA binding"/>
    <property type="evidence" value="ECO:0007669"/>
    <property type="project" value="UniProtKB-KW"/>
</dbReference>